<dbReference type="PANTHER" id="PTHR44196:SF1">
    <property type="entry name" value="DEHYDROGENASE_REDUCTASE SDR FAMILY MEMBER 7B"/>
    <property type="match status" value="1"/>
</dbReference>
<comment type="similarity">
    <text evidence="1">Belongs to the short-chain dehydrogenases/reductases (SDR) family.</text>
</comment>
<evidence type="ECO:0000256" key="1">
    <source>
        <dbReference type="ARBA" id="ARBA00006484"/>
    </source>
</evidence>
<evidence type="ECO:0000313" key="4">
    <source>
        <dbReference type="EMBL" id="MBU8864828.1"/>
    </source>
</evidence>
<dbReference type="InterPro" id="IPR002347">
    <property type="entry name" value="SDR_fam"/>
</dbReference>
<dbReference type="SMART" id="SM00822">
    <property type="entry name" value="PKS_KR"/>
    <property type="match status" value="1"/>
</dbReference>
<keyword evidence="5" id="KW-1185">Reference proteome</keyword>
<comment type="caution">
    <text evidence="4">The sequence shown here is derived from an EMBL/GenBank/DDBJ whole genome shotgun (WGS) entry which is preliminary data.</text>
</comment>
<dbReference type="PANTHER" id="PTHR44196">
    <property type="entry name" value="DEHYDROGENASE/REDUCTASE SDR FAMILY MEMBER 7B"/>
    <property type="match status" value="1"/>
</dbReference>
<gene>
    <name evidence="4" type="ORF">KSW38_00765</name>
</gene>
<dbReference type="EMBL" id="JAHOPC010000001">
    <property type="protein sequence ID" value="MBU8864828.1"/>
    <property type="molecule type" value="Genomic_DNA"/>
</dbReference>
<name>A0ABS6HZA8_9MICC</name>
<evidence type="ECO:0000256" key="2">
    <source>
        <dbReference type="ARBA" id="ARBA00023002"/>
    </source>
</evidence>
<sequence>MDENLKGRVALVTGASSGIGASVVRRLLAAGVRVHGVARRLDALEAVSSEHLDSGQFVAHALDVADIRAGRALVAQLAQNDPIDILVAAAGTNVPRRRIAELTDESFDQIMKTNVYGVFTLLSASLDQLRERQGDVVIISSIAANWPDHSGAAYGASKSALLGLARGASRDEHGNGIRVCSILPGIVDTPILDLRPSPPPREVRDWAIHPDDIAEAVHCAVSLPPRTNLAEISVVATRLQSLSNTQAATPELPASMRGNN</sequence>
<dbReference type="RefSeq" id="WP_216921544.1">
    <property type="nucleotide sequence ID" value="NZ_JAHOPC010000001.1"/>
</dbReference>
<dbReference type="InterPro" id="IPR057326">
    <property type="entry name" value="KR_dom"/>
</dbReference>
<protein>
    <submittedName>
        <fullName evidence="4">SDR family oxidoreductase</fullName>
    </submittedName>
</protein>
<dbReference type="InterPro" id="IPR020904">
    <property type="entry name" value="Sc_DH/Rdtase_CS"/>
</dbReference>
<dbReference type="CDD" id="cd05233">
    <property type="entry name" value="SDR_c"/>
    <property type="match status" value="1"/>
</dbReference>
<evidence type="ECO:0000259" key="3">
    <source>
        <dbReference type="SMART" id="SM00822"/>
    </source>
</evidence>
<evidence type="ECO:0000313" key="5">
    <source>
        <dbReference type="Proteomes" id="UP000824166"/>
    </source>
</evidence>
<dbReference type="Proteomes" id="UP000824166">
    <property type="component" value="Unassembled WGS sequence"/>
</dbReference>
<feature type="domain" description="Ketoreductase" evidence="3">
    <location>
        <begin position="8"/>
        <end position="189"/>
    </location>
</feature>
<organism evidence="4 5">
    <name type="scientific">Paenarthrobacter aromaticivorans</name>
    <dbReference type="NCBI Taxonomy" id="2849150"/>
    <lineage>
        <taxon>Bacteria</taxon>
        <taxon>Bacillati</taxon>
        <taxon>Actinomycetota</taxon>
        <taxon>Actinomycetes</taxon>
        <taxon>Micrococcales</taxon>
        <taxon>Micrococcaceae</taxon>
        <taxon>Paenarthrobacter</taxon>
    </lineage>
</organism>
<dbReference type="PROSITE" id="PS00061">
    <property type="entry name" value="ADH_SHORT"/>
    <property type="match status" value="1"/>
</dbReference>
<dbReference type="Pfam" id="PF00106">
    <property type="entry name" value="adh_short"/>
    <property type="match status" value="1"/>
</dbReference>
<proteinExistence type="inferred from homology"/>
<reference evidence="4 5" key="1">
    <citation type="submission" date="2021-06" db="EMBL/GenBank/DDBJ databases">
        <authorList>
            <person name="Jeong J.W."/>
        </authorList>
    </citation>
    <scope>NUCLEOTIDE SEQUENCE [LARGE SCALE GENOMIC DNA]</scope>
    <source>
        <strain evidence="4 5">MMS21-TAE1-1</strain>
    </source>
</reference>
<keyword evidence="2" id="KW-0560">Oxidoreductase</keyword>
<accession>A0ABS6HZA8</accession>